<dbReference type="OrthoDB" id="2321681at2759"/>
<evidence type="ECO:0000313" key="3">
    <source>
        <dbReference type="Proteomes" id="UP000266861"/>
    </source>
</evidence>
<dbReference type="EMBL" id="PQFF01000457">
    <property type="protein sequence ID" value="RHZ48983.1"/>
    <property type="molecule type" value="Genomic_DNA"/>
</dbReference>
<evidence type="ECO:0000256" key="1">
    <source>
        <dbReference type="SAM" id="Phobius"/>
    </source>
</evidence>
<protein>
    <recommendedName>
        <fullName evidence="4">MARVEL domain-containing protein</fullName>
    </recommendedName>
</protein>
<comment type="caution">
    <text evidence="2">The sequence shown here is derived from an EMBL/GenBank/DDBJ whole genome shotgun (WGS) entry which is preliminary data.</text>
</comment>
<organism evidence="2 3">
    <name type="scientific">Diversispora epigaea</name>
    <dbReference type="NCBI Taxonomy" id="1348612"/>
    <lineage>
        <taxon>Eukaryota</taxon>
        <taxon>Fungi</taxon>
        <taxon>Fungi incertae sedis</taxon>
        <taxon>Mucoromycota</taxon>
        <taxon>Glomeromycotina</taxon>
        <taxon>Glomeromycetes</taxon>
        <taxon>Diversisporales</taxon>
        <taxon>Diversisporaceae</taxon>
        <taxon>Diversispora</taxon>
    </lineage>
</organism>
<keyword evidence="1" id="KW-0812">Transmembrane</keyword>
<keyword evidence="3" id="KW-1185">Reference proteome</keyword>
<sequence length="187" mass="22163">MIERIRSFLRYVVVILLCFALVLAFLCPILDLAKINIFKEVGSPYTLNLHIEYSYLVISLITPYWIFLAVMCRCWYKVDFTMKGIEFKLLYWILTWLAISTLYTLFTRDDIDDVPFNCPSDYSYPNHRYQLACQIREANFLAMWIFGGIGILLTIFIPAGVFPLSEEEREKNPKIDFYYVWSGYHRI</sequence>
<reference evidence="2 3" key="1">
    <citation type="submission" date="2018-08" db="EMBL/GenBank/DDBJ databases">
        <title>Genome and evolution of the arbuscular mycorrhizal fungus Diversispora epigaea (formerly Glomus versiforme) and its bacterial endosymbionts.</title>
        <authorList>
            <person name="Sun X."/>
            <person name="Fei Z."/>
            <person name="Harrison M."/>
        </authorList>
    </citation>
    <scope>NUCLEOTIDE SEQUENCE [LARGE SCALE GENOMIC DNA]</scope>
    <source>
        <strain evidence="2 3">IT104</strain>
    </source>
</reference>
<name>A0A397GIV7_9GLOM</name>
<feature type="transmembrane region" description="Helical" evidence="1">
    <location>
        <begin position="12"/>
        <end position="33"/>
    </location>
</feature>
<feature type="transmembrane region" description="Helical" evidence="1">
    <location>
        <begin position="88"/>
        <end position="106"/>
    </location>
</feature>
<keyword evidence="1" id="KW-0472">Membrane</keyword>
<proteinExistence type="predicted"/>
<feature type="transmembrane region" description="Helical" evidence="1">
    <location>
        <begin position="53"/>
        <end position="76"/>
    </location>
</feature>
<dbReference type="Proteomes" id="UP000266861">
    <property type="component" value="Unassembled WGS sequence"/>
</dbReference>
<evidence type="ECO:0000313" key="2">
    <source>
        <dbReference type="EMBL" id="RHZ48983.1"/>
    </source>
</evidence>
<evidence type="ECO:0008006" key="4">
    <source>
        <dbReference type="Google" id="ProtNLM"/>
    </source>
</evidence>
<accession>A0A397GIV7</accession>
<feature type="transmembrane region" description="Helical" evidence="1">
    <location>
        <begin position="141"/>
        <end position="164"/>
    </location>
</feature>
<keyword evidence="1" id="KW-1133">Transmembrane helix</keyword>
<dbReference type="AlphaFoldDB" id="A0A397GIV7"/>
<gene>
    <name evidence="2" type="ORF">Glove_535g32</name>
</gene>